<accession>T1B1S3</accession>
<dbReference type="InterPro" id="IPR036397">
    <property type="entry name" value="RNaseH_sf"/>
</dbReference>
<dbReference type="EMBL" id="AUZY01004348">
    <property type="protein sequence ID" value="EQD63797.1"/>
    <property type="molecule type" value="Genomic_DNA"/>
</dbReference>
<protein>
    <submittedName>
        <fullName evidence="2">Isrso5-transposase protein</fullName>
    </submittedName>
</protein>
<dbReference type="InterPro" id="IPR038717">
    <property type="entry name" value="Tc1-like_DDE_dom"/>
</dbReference>
<comment type="caution">
    <text evidence="2">The sequence shown here is derived from an EMBL/GenBank/DDBJ whole genome shotgun (WGS) entry which is preliminary data.</text>
</comment>
<evidence type="ECO:0000313" key="2">
    <source>
        <dbReference type="EMBL" id="EQD63797.1"/>
    </source>
</evidence>
<sequence length="128" mass="14389">MDVTTGKVTARDIARNDSLTFISFLGEIEASIEEDLAIHVVMDNGSSHTSKATKAWLVSHPRFVVHHTPTHASWLNQVEAFFRVLTRKLLRRGEFESRDDLVAKIDRLHRALQRDGDAIQVGPTTRSA</sequence>
<organism evidence="2">
    <name type="scientific">mine drainage metagenome</name>
    <dbReference type="NCBI Taxonomy" id="410659"/>
    <lineage>
        <taxon>unclassified sequences</taxon>
        <taxon>metagenomes</taxon>
        <taxon>ecological metagenomes</taxon>
    </lineage>
</organism>
<dbReference type="GO" id="GO:0003676">
    <property type="term" value="F:nucleic acid binding"/>
    <property type="evidence" value="ECO:0007669"/>
    <property type="project" value="InterPro"/>
</dbReference>
<feature type="domain" description="Tc1-like transposase DDE" evidence="1">
    <location>
        <begin position="19"/>
        <end position="101"/>
    </location>
</feature>
<evidence type="ECO:0000259" key="1">
    <source>
        <dbReference type="Pfam" id="PF13358"/>
    </source>
</evidence>
<feature type="non-terminal residue" evidence="2">
    <location>
        <position position="128"/>
    </location>
</feature>
<name>T1B1S3_9ZZZZ</name>
<dbReference type="Gene3D" id="3.30.420.10">
    <property type="entry name" value="Ribonuclease H-like superfamily/Ribonuclease H"/>
    <property type="match status" value="1"/>
</dbReference>
<reference evidence="2" key="2">
    <citation type="journal article" date="2014" name="ISME J.">
        <title>Microbial stratification in low pH oxic and suboxic macroscopic growths along an acid mine drainage.</title>
        <authorList>
            <person name="Mendez-Garcia C."/>
            <person name="Mesa V."/>
            <person name="Sprenger R.R."/>
            <person name="Richter M."/>
            <person name="Diez M.S."/>
            <person name="Solano J."/>
            <person name="Bargiela R."/>
            <person name="Golyshina O.V."/>
            <person name="Manteca A."/>
            <person name="Ramos J.L."/>
            <person name="Gallego J.R."/>
            <person name="Llorente I."/>
            <person name="Martins Dos Santos V.A."/>
            <person name="Jensen O.N."/>
            <person name="Pelaez A.I."/>
            <person name="Sanchez J."/>
            <person name="Ferrer M."/>
        </authorList>
    </citation>
    <scope>NUCLEOTIDE SEQUENCE</scope>
</reference>
<proteinExistence type="predicted"/>
<dbReference type="AlphaFoldDB" id="T1B1S3"/>
<dbReference type="InterPro" id="IPR012337">
    <property type="entry name" value="RNaseH-like_sf"/>
</dbReference>
<gene>
    <name evidence="2" type="ORF">B1B_06853</name>
</gene>
<dbReference type="Pfam" id="PF13358">
    <property type="entry name" value="DDE_3"/>
    <property type="match status" value="1"/>
</dbReference>
<dbReference type="SUPFAM" id="SSF53098">
    <property type="entry name" value="Ribonuclease H-like"/>
    <property type="match status" value="1"/>
</dbReference>
<reference evidence="2" key="1">
    <citation type="submission" date="2013-08" db="EMBL/GenBank/DDBJ databases">
        <authorList>
            <person name="Mendez C."/>
            <person name="Richter M."/>
            <person name="Ferrer M."/>
            <person name="Sanchez J."/>
        </authorList>
    </citation>
    <scope>NUCLEOTIDE SEQUENCE</scope>
</reference>